<feature type="transmembrane region" description="Helical" evidence="7">
    <location>
        <begin position="108"/>
        <end position="131"/>
    </location>
</feature>
<feature type="transmembrane region" description="Helical" evidence="7">
    <location>
        <begin position="65"/>
        <end position="88"/>
    </location>
</feature>
<comment type="subcellular location">
    <subcellularLocation>
        <location evidence="1">Membrane</location>
        <topology evidence="1">Multi-pass membrane protein</topology>
    </subcellularLocation>
</comment>
<feature type="domain" description="Rhodopsin" evidence="8">
    <location>
        <begin position="49"/>
        <end position="291"/>
    </location>
</feature>
<feature type="transmembrane region" description="Helical" evidence="7">
    <location>
        <begin position="268"/>
        <end position="290"/>
    </location>
</feature>
<sequence>MANAMPAIYARQTDDPEPPSHAYLEESNVANILGVTGAFGFAALVVVGLRLYVRARMLQFVGMDDWAMLTAAMMALATFICLCGESTLGMGRHSEWQQRWMLEPYMQWLFAHGLLIMWGVVLVKISIAFFLMRIMLQKPWRIFLWCSVAFLTCFALACTGTLVFGCTPISANWNFTIRMDPSTRCFSNQTYGFIGLFNSIINILTDCLFALLPVPVVLRLQVNRRTKASLIVVLSLGFIACIAGILKARLQTKVTTTPDQQFENDFQIWYMLELCLGILAASLPTLKPLFSAALDGTRSKLGTRSRSRGTAAGANGGLSRSHTSRLRPQCGPTSFPDPVEEVNLRHMKKGSTSGTTTAEGASVAGSSDADVGKSPYDVRVTGGPVADDGYQWESVETMRCGSEERLHHPASGIYKRVEMTHTSEVAK</sequence>
<evidence type="ECO:0000313" key="9">
    <source>
        <dbReference type="EMBL" id="KAL1589651.1"/>
    </source>
</evidence>
<evidence type="ECO:0000256" key="4">
    <source>
        <dbReference type="ARBA" id="ARBA00023136"/>
    </source>
</evidence>
<evidence type="ECO:0000256" key="5">
    <source>
        <dbReference type="ARBA" id="ARBA00038359"/>
    </source>
</evidence>
<evidence type="ECO:0000256" key="2">
    <source>
        <dbReference type="ARBA" id="ARBA00022692"/>
    </source>
</evidence>
<keyword evidence="3 7" id="KW-1133">Transmembrane helix</keyword>
<dbReference type="InterPro" id="IPR052337">
    <property type="entry name" value="SAT4-like"/>
</dbReference>
<feature type="transmembrane region" description="Helical" evidence="7">
    <location>
        <begin position="230"/>
        <end position="248"/>
    </location>
</feature>
<dbReference type="PANTHER" id="PTHR33048:SF167">
    <property type="entry name" value="INTEGRAL MEMBRANE PROTEIN"/>
    <property type="match status" value="1"/>
</dbReference>
<dbReference type="InterPro" id="IPR049326">
    <property type="entry name" value="Rhodopsin_dom_fungi"/>
</dbReference>
<dbReference type="Proteomes" id="UP000803884">
    <property type="component" value="Unassembled WGS sequence"/>
</dbReference>
<evidence type="ECO:0000259" key="8">
    <source>
        <dbReference type="Pfam" id="PF20684"/>
    </source>
</evidence>
<feature type="region of interest" description="Disordered" evidence="6">
    <location>
        <begin position="300"/>
        <end position="382"/>
    </location>
</feature>
<dbReference type="EMBL" id="JAAQHG020000004">
    <property type="protein sequence ID" value="KAL1589651.1"/>
    <property type="molecule type" value="Genomic_DNA"/>
</dbReference>
<dbReference type="PANTHER" id="PTHR33048">
    <property type="entry name" value="PTH11-LIKE INTEGRAL MEMBRANE PROTEIN (AFU_ORTHOLOGUE AFUA_5G11245)"/>
    <property type="match status" value="1"/>
</dbReference>
<comment type="similarity">
    <text evidence="5">Belongs to the SAT4 family.</text>
</comment>
<dbReference type="GO" id="GO:0016020">
    <property type="term" value="C:membrane"/>
    <property type="evidence" value="ECO:0007669"/>
    <property type="project" value="UniProtKB-SubCell"/>
</dbReference>
<name>A0AB34KZG0_9PEZI</name>
<keyword evidence="10" id="KW-1185">Reference proteome</keyword>
<organism evidence="9 10">
    <name type="scientific">Cladosporium halotolerans</name>
    <dbReference type="NCBI Taxonomy" id="1052096"/>
    <lineage>
        <taxon>Eukaryota</taxon>
        <taxon>Fungi</taxon>
        <taxon>Dikarya</taxon>
        <taxon>Ascomycota</taxon>
        <taxon>Pezizomycotina</taxon>
        <taxon>Dothideomycetes</taxon>
        <taxon>Dothideomycetidae</taxon>
        <taxon>Cladosporiales</taxon>
        <taxon>Cladosporiaceae</taxon>
        <taxon>Cladosporium</taxon>
    </lineage>
</organism>
<keyword evidence="4 7" id="KW-0472">Membrane</keyword>
<feature type="transmembrane region" description="Helical" evidence="7">
    <location>
        <begin position="143"/>
        <end position="171"/>
    </location>
</feature>
<accession>A0AB34KZG0</accession>
<protein>
    <recommendedName>
        <fullName evidence="8">Rhodopsin domain-containing protein</fullName>
    </recommendedName>
</protein>
<dbReference type="Pfam" id="PF20684">
    <property type="entry name" value="Fung_rhodopsin"/>
    <property type="match status" value="1"/>
</dbReference>
<feature type="transmembrane region" description="Helical" evidence="7">
    <location>
        <begin position="29"/>
        <end position="53"/>
    </location>
</feature>
<feature type="transmembrane region" description="Helical" evidence="7">
    <location>
        <begin position="191"/>
        <end position="218"/>
    </location>
</feature>
<keyword evidence="2 7" id="KW-0812">Transmembrane</keyword>
<dbReference type="GeneID" id="96003314"/>
<reference evidence="9 10" key="1">
    <citation type="journal article" date="2020" name="Microbiol. Resour. Announc.">
        <title>Draft Genome Sequence of a Cladosporium Species Isolated from the Mesophotic Ascidian Didemnum maculosum.</title>
        <authorList>
            <person name="Gioti A."/>
            <person name="Siaperas R."/>
            <person name="Nikolaivits E."/>
            <person name="Le Goff G."/>
            <person name="Ouazzani J."/>
            <person name="Kotoulas G."/>
            <person name="Topakas E."/>
        </authorList>
    </citation>
    <scope>NUCLEOTIDE SEQUENCE [LARGE SCALE GENOMIC DNA]</scope>
    <source>
        <strain evidence="9 10">TM138-S3</strain>
    </source>
</reference>
<dbReference type="AlphaFoldDB" id="A0AB34KZG0"/>
<dbReference type="RefSeq" id="XP_069232756.1">
    <property type="nucleotide sequence ID" value="XM_069370476.1"/>
</dbReference>
<feature type="compositionally biased region" description="Low complexity" evidence="6">
    <location>
        <begin position="350"/>
        <end position="367"/>
    </location>
</feature>
<evidence type="ECO:0000256" key="6">
    <source>
        <dbReference type="SAM" id="MobiDB-lite"/>
    </source>
</evidence>
<evidence type="ECO:0000256" key="1">
    <source>
        <dbReference type="ARBA" id="ARBA00004141"/>
    </source>
</evidence>
<evidence type="ECO:0000313" key="10">
    <source>
        <dbReference type="Proteomes" id="UP000803884"/>
    </source>
</evidence>
<gene>
    <name evidence="9" type="ORF">WHR41_01870</name>
</gene>
<evidence type="ECO:0000256" key="7">
    <source>
        <dbReference type="SAM" id="Phobius"/>
    </source>
</evidence>
<evidence type="ECO:0000256" key="3">
    <source>
        <dbReference type="ARBA" id="ARBA00022989"/>
    </source>
</evidence>
<comment type="caution">
    <text evidence="9">The sequence shown here is derived from an EMBL/GenBank/DDBJ whole genome shotgun (WGS) entry which is preliminary data.</text>
</comment>
<proteinExistence type="inferred from homology"/>